<dbReference type="Proteomes" id="UP000242224">
    <property type="component" value="Unassembled WGS sequence"/>
</dbReference>
<feature type="transmembrane region" description="Helical" evidence="19">
    <location>
        <begin position="111"/>
        <end position="129"/>
    </location>
</feature>
<evidence type="ECO:0000256" key="15">
    <source>
        <dbReference type="ARBA" id="ARBA00032605"/>
    </source>
</evidence>
<evidence type="ECO:0000313" key="20">
    <source>
        <dbReference type="EMBL" id="OOY13002.1"/>
    </source>
</evidence>
<evidence type="ECO:0000256" key="16">
    <source>
        <dbReference type="ARBA" id="ARBA00032853"/>
    </source>
</evidence>
<evidence type="ECO:0000256" key="9">
    <source>
        <dbReference type="ARBA" id="ARBA00022679"/>
    </source>
</evidence>
<keyword evidence="8 19" id="KW-0169">Cobalamin biosynthesis</keyword>
<evidence type="ECO:0000256" key="14">
    <source>
        <dbReference type="ARBA" id="ARBA00025228"/>
    </source>
</evidence>
<evidence type="ECO:0000256" key="3">
    <source>
        <dbReference type="ARBA" id="ARBA00004663"/>
    </source>
</evidence>
<evidence type="ECO:0000256" key="13">
    <source>
        <dbReference type="ARBA" id="ARBA00023136"/>
    </source>
</evidence>
<evidence type="ECO:0000256" key="7">
    <source>
        <dbReference type="ARBA" id="ARBA00022475"/>
    </source>
</evidence>
<evidence type="ECO:0000256" key="8">
    <source>
        <dbReference type="ARBA" id="ARBA00022573"/>
    </source>
</evidence>
<keyword evidence="11 19" id="KW-0460">Magnesium</keyword>
<evidence type="ECO:0000256" key="18">
    <source>
        <dbReference type="ARBA" id="ARBA00049504"/>
    </source>
</evidence>
<evidence type="ECO:0000256" key="17">
    <source>
        <dbReference type="ARBA" id="ARBA00048623"/>
    </source>
</evidence>
<accession>A0ABX3MN95</accession>
<organism evidence="20 21">
    <name type="scientific">Thioclava marina</name>
    <dbReference type="NCBI Taxonomy" id="1915077"/>
    <lineage>
        <taxon>Bacteria</taxon>
        <taxon>Pseudomonadati</taxon>
        <taxon>Pseudomonadota</taxon>
        <taxon>Alphaproteobacteria</taxon>
        <taxon>Rhodobacterales</taxon>
        <taxon>Paracoccaceae</taxon>
        <taxon>Thioclava</taxon>
    </lineage>
</organism>
<keyword evidence="9 19" id="KW-0808">Transferase</keyword>
<comment type="subcellular location">
    <subcellularLocation>
        <location evidence="2 19">Cell membrane</location>
        <topology evidence="2 19">Multi-pass membrane protein</topology>
    </subcellularLocation>
</comment>
<evidence type="ECO:0000256" key="6">
    <source>
        <dbReference type="ARBA" id="ARBA00015850"/>
    </source>
</evidence>
<evidence type="ECO:0000256" key="5">
    <source>
        <dbReference type="ARBA" id="ARBA00013200"/>
    </source>
</evidence>
<proteinExistence type="inferred from homology"/>
<name>A0ABX3MN95_9RHOB</name>
<dbReference type="InterPro" id="IPR003805">
    <property type="entry name" value="CobS"/>
</dbReference>
<dbReference type="Pfam" id="PF02654">
    <property type="entry name" value="CobS"/>
    <property type="match status" value="1"/>
</dbReference>
<evidence type="ECO:0000256" key="2">
    <source>
        <dbReference type="ARBA" id="ARBA00004651"/>
    </source>
</evidence>
<dbReference type="PANTHER" id="PTHR34148:SF1">
    <property type="entry name" value="ADENOSYLCOBINAMIDE-GDP RIBAZOLETRANSFERASE"/>
    <property type="match status" value="1"/>
</dbReference>
<comment type="pathway">
    <text evidence="3 19">Cofactor biosynthesis; adenosylcobalamin biosynthesis; adenosylcobalamin from cob(II)yrinate a,c-diamide: step 7/7.</text>
</comment>
<comment type="cofactor">
    <cofactor evidence="1 19">
        <name>Mg(2+)</name>
        <dbReference type="ChEBI" id="CHEBI:18420"/>
    </cofactor>
</comment>
<dbReference type="PANTHER" id="PTHR34148">
    <property type="entry name" value="ADENOSYLCOBINAMIDE-GDP RIBAZOLETRANSFERASE"/>
    <property type="match status" value="1"/>
</dbReference>
<dbReference type="HAMAP" id="MF_00719">
    <property type="entry name" value="CobS"/>
    <property type="match status" value="1"/>
</dbReference>
<comment type="caution">
    <text evidence="20">The sequence shown here is derived from an EMBL/GenBank/DDBJ whole genome shotgun (WGS) entry which is preliminary data.</text>
</comment>
<feature type="transmembrane region" description="Helical" evidence="19">
    <location>
        <begin position="35"/>
        <end position="59"/>
    </location>
</feature>
<feature type="transmembrane region" description="Helical" evidence="19">
    <location>
        <begin position="205"/>
        <end position="223"/>
    </location>
</feature>
<evidence type="ECO:0000313" key="21">
    <source>
        <dbReference type="Proteomes" id="UP000242224"/>
    </source>
</evidence>
<keyword evidence="10 19" id="KW-0812">Transmembrane</keyword>
<reference evidence="20 21" key="1">
    <citation type="submission" date="2016-11" db="EMBL/GenBank/DDBJ databases">
        <title>A multilocus sequence analysis scheme for characterization of bacteria in the genus Thioclava.</title>
        <authorList>
            <person name="Liu Y."/>
            <person name="Shao Z."/>
        </authorList>
    </citation>
    <scope>NUCLEOTIDE SEQUENCE [LARGE SCALE GENOMIC DNA]</scope>
    <source>
        <strain evidence="20 21">11.10-0-13</strain>
    </source>
</reference>
<evidence type="ECO:0000256" key="19">
    <source>
        <dbReference type="HAMAP-Rule" id="MF_00719"/>
    </source>
</evidence>
<dbReference type="EC" id="2.7.8.26" evidence="5 19"/>
<keyword evidence="7 19" id="KW-1003">Cell membrane</keyword>
<dbReference type="RefSeq" id="WP_078573457.1">
    <property type="nucleotide sequence ID" value="NZ_MPZS01000001.1"/>
</dbReference>
<evidence type="ECO:0000256" key="1">
    <source>
        <dbReference type="ARBA" id="ARBA00001946"/>
    </source>
</evidence>
<comment type="catalytic activity">
    <reaction evidence="18 19">
        <text>alpha-ribazole 5'-phosphate + adenosylcob(III)inamide-GDP = adenosylcob(III)alamin 5'-phosphate + GMP + H(+)</text>
        <dbReference type="Rhea" id="RHEA:23560"/>
        <dbReference type="ChEBI" id="CHEBI:15378"/>
        <dbReference type="ChEBI" id="CHEBI:57918"/>
        <dbReference type="ChEBI" id="CHEBI:58115"/>
        <dbReference type="ChEBI" id="CHEBI:60487"/>
        <dbReference type="ChEBI" id="CHEBI:60493"/>
        <dbReference type="EC" id="2.7.8.26"/>
    </reaction>
</comment>
<comment type="catalytic activity">
    <reaction evidence="17 19">
        <text>alpha-ribazole + adenosylcob(III)inamide-GDP = adenosylcob(III)alamin + GMP + H(+)</text>
        <dbReference type="Rhea" id="RHEA:16049"/>
        <dbReference type="ChEBI" id="CHEBI:10329"/>
        <dbReference type="ChEBI" id="CHEBI:15378"/>
        <dbReference type="ChEBI" id="CHEBI:18408"/>
        <dbReference type="ChEBI" id="CHEBI:58115"/>
        <dbReference type="ChEBI" id="CHEBI:60487"/>
        <dbReference type="EC" id="2.7.8.26"/>
    </reaction>
</comment>
<keyword evidence="13 19" id="KW-0472">Membrane</keyword>
<gene>
    <name evidence="19" type="primary">cobS</name>
    <name evidence="20" type="ORF">BMG00_04105</name>
</gene>
<evidence type="ECO:0000256" key="10">
    <source>
        <dbReference type="ARBA" id="ARBA00022692"/>
    </source>
</evidence>
<comment type="similarity">
    <text evidence="4 19">Belongs to the CobS family.</text>
</comment>
<evidence type="ECO:0000256" key="4">
    <source>
        <dbReference type="ARBA" id="ARBA00010561"/>
    </source>
</evidence>
<keyword evidence="21" id="KW-1185">Reference proteome</keyword>
<keyword evidence="12 19" id="KW-1133">Transmembrane helix</keyword>
<sequence>MIARRVTEAHLALVLLTRLPLPRLRDPVPSIGAAAWAFPLAGLAVALIAAAIFCLGLALNLPLPLVAGFCLAAQVLTTGALHEDGLADFADGLWGGTTPERRLEIMRDSRIGSYGTIALILGLGLRWQALAALTAHPAIMCLALVASAMASRAGASILLAALPAARSDGLGHSARDAGKGAAITAALMAVPPFLGLAAWAGPLVLPAMVIATGAVLWLVASLAKTRLGGQTGDVLGATQQLIEIAGLATVAAVVAL</sequence>
<dbReference type="NCBIfam" id="TIGR00317">
    <property type="entry name" value="cobS"/>
    <property type="match status" value="1"/>
</dbReference>
<evidence type="ECO:0000256" key="12">
    <source>
        <dbReference type="ARBA" id="ARBA00022989"/>
    </source>
</evidence>
<protein>
    <recommendedName>
        <fullName evidence="6 19">Adenosylcobinamide-GDP ribazoletransferase</fullName>
        <ecNumber evidence="5 19">2.7.8.26</ecNumber>
    </recommendedName>
    <alternativeName>
        <fullName evidence="16 19">Cobalamin synthase</fullName>
    </alternativeName>
    <alternativeName>
        <fullName evidence="15 19">Cobalamin-5'-phosphate synthase</fullName>
    </alternativeName>
</protein>
<evidence type="ECO:0000256" key="11">
    <source>
        <dbReference type="ARBA" id="ARBA00022842"/>
    </source>
</evidence>
<comment type="caution">
    <text evidence="19">Lacks conserved residue(s) required for the propagation of feature annotation.</text>
</comment>
<dbReference type="EMBL" id="MPZS01000001">
    <property type="protein sequence ID" value="OOY13002.1"/>
    <property type="molecule type" value="Genomic_DNA"/>
</dbReference>
<comment type="function">
    <text evidence="14 19">Joins adenosylcobinamide-GDP and alpha-ribazole to generate adenosylcobalamin (Ado-cobalamin). Also synthesizes adenosylcobalamin 5'-phosphate from adenosylcobinamide-GDP and alpha-ribazole 5'-phosphate.</text>
</comment>